<accession>A0A5R8WPB4</accession>
<dbReference type="PROSITE" id="PS51257">
    <property type="entry name" value="PROKAR_LIPOPROTEIN"/>
    <property type="match status" value="1"/>
</dbReference>
<dbReference type="OrthoDB" id="9833000at2"/>
<dbReference type="Proteomes" id="UP000305517">
    <property type="component" value="Unassembled WGS sequence"/>
</dbReference>
<sequence>MPNSFRCHVLLIACCACLFFQGCQEQPAVRGPFVKTTYSDPTTEIVDHTLFELVGTDPFYEDIWDYQRRIGTYAPDDSAGQQAFLRRYQRNRKIFLRPVILVAWPRLSSNSLSRETRSIFLTAARVVTDKSSRPSEKELFDAVLYKRLLLNMEGTSLRVAEMRNTGIYTLIAPTSSVQAKTGLYWPNHDWQSSNANRTPVNQFAVSRAVVDETNTRGCLLFERLGTGSGRAEFIFVERRQGRWTLVHRFDYWTS</sequence>
<protein>
    <submittedName>
        <fullName evidence="1">Uncharacterized protein</fullName>
    </submittedName>
</protein>
<dbReference type="AlphaFoldDB" id="A0A5R8WPB4"/>
<comment type="caution">
    <text evidence="1">The sequence shown here is derived from an EMBL/GenBank/DDBJ whole genome shotgun (WGS) entry which is preliminary data.</text>
</comment>
<gene>
    <name evidence="1" type="ORF">FDY95_15210</name>
</gene>
<dbReference type="EMBL" id="VAJM01000006">
    <property type="protein sequence ID" value="TLM91898.1"/>
    <property type="molecule type" value="Genomic_DNA"/>
</dbReference>
<organism evidence="1 2">
    <name type="scientific">Hymenobacter jeollabukensis</name>
    <dbReference type="NCBI Taxonomy" id="2025313"/>
    <lineage>
        <taxon>Bacteria</taxon>
        <taxon>Pseudomonadati</taxon>
        <taxon>Bacteroidota</taxon>
        <taxon>Cytophagia</taxon>
        <taxon>Cytophagales</taxon>
        <taxon>Hymenobacteraceae</taxon>
        <taxon>Hymenobacter</taxon>
    </lineage>
</organism>
<evidence type="ECO:0000313" key="1">
    <source>
        <dbReference type="EMBL" id="TLM91898.1"/>
    </source>
</evidence>
<name>A0A5R8WPB4_9BACT</name>
<proteinExistence type="predicted"/>
<keyword evidence="2" id="KW-1185">Reference proteome</keyword>
<reference evidence="1 2" key="1">
    <citation type="submission" date="2019-05" db="EMBL/GenBank/DDBJ databases">
        <title>Hymenobacter edaphi sp. nov., isolated from abandoned arsenic-contaminated farmland soil.</title>
        <authorList>
            <person name="Nie L."/>
        </authorList>
    </citation>
    <scope>NUCLEOTIDE SEQUENCE [LARGE SCALE GENOMIC DNA]</scope>
    <source>
        <strain evidence="1 2">1-3-3-8</strain>
    </source>
</reference>
<dbReference type="RefSeq" id="WP_138078955.1">
    <property type="nucleotide sequence ID" value="NZ_VAJM01000006.1"/>
</dbReference>
<evidence type="ECO:0000313" key="2">
    <source>
        <dbReference type="Proteomes" id="UP000305517"/>
    </source>
</evidence>